<dbReference type="PANTHER" id="PTHR18916:SF93">
    <property type="entry name" value="RESTIN HOMOLOG"/>
    <property type="match status" value="1"/>
</dbReference>
<dbReference type="Gene3D" id="2.30.30.190">
    <property type="entry name" value="CAP Gly-rich-like domain"/>
    <property type="match status" value="2"/>
</dbReference>
<dbReference type="Gene3D" id="1.10.472.10">
    <property type="entry name" value="Cyclin-like"/>
    <property type="match status" value="2"/>
</dbReference>
<dbReference type="KEGG" id="dci:103515877"/>
<dbReference type="PANTHER" id="PTHR18916">
    <property type="entry name" value="DYNACTIN 1-RELATED MICROTUBULE-BINDING"/>
    <property type="match status" value="1"/>
</dbReference>
<dbReference type="GeneID" id="103515877"/>
<dbReference type="SUPFAM" id="SSF74924">
    <property type="entry name" value="Cap-Gly domain"/>
    <property type="match status" value="2"/>
</dbReference>
<sequence>MVNETEFDEFLSRISKTLYYGDKLVEEDHLSYPVIELAAEIYSDLKTGKSIDRLYLNEATEMTRKVKINPCYLVLALLYIERLKDCNSQYLDNVAPSQLFLISLVLASKFHDDSEYELSLSMFDKFQDWSNTDIFNVELEFLRGRDSSPLYSMDSTDSFIIGDRVYVGGTIPGKIAYIGETKFGPGDWAGKFVWNRLDEPDRARIRHCPRASAISNAIRSTAIFSRLNALTRSPSPTSLGPPPHPRQFFSRPKAATHLTIQEVPHLMVSTQGNPSHGRLPTLSEDEIRLGDRVIIRSSQGSKSDEIRLGDRVIIRSSQGSKSGVLKYKGDTYFADGEWCGVELDDPLGKNDGSVDGVRYFYCEPRFGVFAPVSKVSKSPVQASGHASKNCVVHPNHLWADERRLSEAGVRRSSNVSELAAEIYSDLKTGKSIDRLYLNEATEMTRKVKINPCYLVLALLYIERLKDCNSQYLDNVAPSQLFLISLVLASKFHDDSEYELSLSMFDKFQDWSNTDIFNVELEFLDALRWNVHVSEQEFYLKLLELEKSLAMKIGTKRNWITYTEMSTLMDDALLSQLTNLIVTVSAVCLTTYTAGVLTLVASSALASHVSTSAALAILSTTAQLSLLTPSTTNHSLYPNPNQEIEETFNDLLDEKKIDEMLRNINGLNGLRGCYYGKKDLNVDLDEDSRNGIRTKDCFYGRHLEKGRFSNNCGLGLHGCTGDRTKDLGRKIEQFNVLNPGIGSWNPNSLDRNSASLDKDHDLYEAFTGDFPYTSTFSSGQKIPSNFDCEKAFDTSAHAMNQYSKFPTWPSDSVHGGWDFHLKHNEGSLYRNIGTLKIPPHQRSVPQGSVSGPQSHIPAFNSFLLSSALAAVSNFSLFDYFPSFTHIPSAFLGEVALDWKGIEDGDGLSKTPEGNGGRDRYYAIDPNGNRFSRLLHDKVNLKF</sequence>
<name>A0A3Q0JBZ8_DIACI</name>
<dbReference type="Proteomes" id="UP000079169">
    <property type="component" value="Unplaced"/>
</dbReference>
<dbReference type="InterPro" id="IPR000938">
    <property type="entry name" value="CAP-Gly_domain"/>
</dbReference>
<dbReference type="InterPro" id="IPR036859">
    <property type="entry name" value="CAP-Gly_dom_sf"/>
</dbReference>
<dbReference type="RefSeq" id="XP_026684245.1">
    <property type="nucleotide sequence ID" value="XM_026828444.1"/>
</dbReference>
<proteinExistence type="predicted"/>
<dbReference type="Pfam" id="PF00134">
    <property type="entry name" value="Cyclin_N"/>
    <property type="match status" value="1"/>
</dbReference>
<dbReference type="PROSITE" id="PS00845">
    <property type="entry name" value="CAP_GLY_1"/>
    <property type="match status" value="1"/>
</dbReference>
<organism evidence="2 3">
    <name type="scientific">Diaphorina citri</name>
    <name type="common">Asian citrus psyllid</name>
    <dbReference type="NCBI Taxonomy" id="121845"/>
    <lineage>
        <taxon>Eukaryota</taxon>
        <taxon>Metazoa</taxon>
        <taxon>Ecdysozoa</taxon>
        <taxon>Arthropoda</taxon>
        <taxon>Hexapoda</taxon>
        <taxon>Insecta</taxon>
        <taxon>Pterygota</taxon>
        <taxon>Neoptera</taxon>
        <taxon>Paraneoptera</taxon>
        <taxon>Hemiptera</taxon>
        <taxon>Sternorrhyncha</taxon>
        <taxon>Psylloidea</taxon>
        <taxon>Psyllidae</taxon>
        <taxon>Diaphorininae</taxon>
        <taxon>Diaphorina</taxon>
    </lineage>
</organism>
<dbReference type="CDD" id="cd20557">
    <property type="entry name" value="CYCLIN_ScPCL1-like"/>
    <property type="match status" value="2"/>
</dbReference>
<feature type="domain" description="CAP-Gly" evidence="1">
    <location>
        <begin position="329"/>
        <end position="371"/>
    </location>
</feature>
<reference evidence="3" key="1">
    <citation type="submission" date="2025-08" db="UniProtKB">
        <authorList>
            <consortium name="RefSeq"/>
        </authorList>
    </citation>
    <scope>IDENTIFICATION</scope>
</reference>
<dbReference type="PaxDb" id="121845-A0A3Q0JBZ8"/>
<dbReference type="InterPro" id="IPR006671">
    <property type="entry name" value="Cyclin_N"/>
</dbReference>
<evidence type="ECO:0000313" key="2">
    <source>
        <dbReference type="Proteomes" id="UP000079169"/>
    </source>
</evidence>
<evidence type="ECO:0000259" key="1">
    <source>
        <dbReference type="PROSITE" id="PS50245"/>
    </source>
</evidence>
<dbReference type="AlphaFoldDB" id="A0A3Q0JBZ8"/>
<gene>
    <name evidence="3" type="primary">LOC103515877</name>
</gene>
<accession>A0A3Q0JBZ8</accession>
<dbReference type="SMART" id="SM01052">
    <property type="entry name" value="CAP_GLY"/>
    <property type="match status" value="2"/>
</dbReference>
<keyword evidence="2" id="KW-1185">Reference proteome</keyword>
<dbReference type="Pfam" id="PF01302">
    <property type="entry name" value="CAP_GLY"/>
    <property type="match status" value="1"/>
</dbReference>
<protein>
    <submittedName>
        <fullName evidence="3">Uncharacterized protein LOC103515877</fullName>
    </submittedName>
</protein>
<dbReference type="InterPro" id="IPR036915">
    <property type="entry name" value="Cyclin-like_sf"/>
</dbReference>
<evidence type="ECO:0000313" key="3">
    <source>
        <dbReference type="RefSeq" id="XP_026684245.1"/>
    </source>
</evidence>
<dbReference type="SUPFAM" id="SSF47954">
    <property type="entry name" value="Cyclin-like"/>
    <property type="match status" value="1"/>
</dbReference>
<dbReference type="STRING" id="121845.A0A3Q0JBZ8"/>
<dbReference type="PROSITE" id="PS50245">
    <property type="entry name" value="CAP_GLY_2"/>
    <property type="match status" value="1"/>
</dbReference>